<protein>
    <recommendedName>
        <fullName evidence="3">C2 domain-containing protein</fullName>
    </recommendedName>
</protein>
<dbReference type="Pfam" id="PF00168">
    <property type="entry name" value="C2"/>
    <property type="match status" value="1"/>
</dbReference>
<dbReference type="OrthoDB" id="1366754at2759"/>
<keyword evidence="2" id="KW-1133">Transmembrane helix</keyword>
<gene>
    <name evidence="4" type="ORF">RDWZM_008290</name>
</gene>
<evidence type="ECO:0000313" key="5">
    <source>
        <dbReference type="Proteomes" id="UP001142055"/>
    </source>
</evidence>
<dbReference type="SUPFAM" id="SSF49562">
    <property type="entry name" value="C2 domain (Calcium/lipid-binding domain, CaLB)"/>
    <property type="match status" value="1"/>
</dbReference>
<dbReference type="AlphaFoldDB" id="A0A9Q0RIQ8"/>
<feature type="region of interest" description="Disordered" evidence="1">
    <location>
        <begin position="248"/>
        <end position="268"/>
    </location>
</feature>
<comment type="caution">
    <text evidence="4">The sequence shown here is derived from an EMBL/GenBank/DDBJ whole genome shotgun (WGS) entry which is preliminary data.</text>
</comment>
<feature type="transmembrane region" description="Helical" evidence="2">
    <location>
        <begin position="108"/>
        <end position="128"/>
    </location>
</feature>
<dbReference type="PROSITE" id="PS50004">
    <property type="entry name" value="C2"/>
    <property type="match status" value="1"/>
</dbReference>
<proteinExistence type="predicted"/>
<dbReference type="InterPro" id="IPR035892">
    <property type="entry name" value="C2_domain_sf"/>
</dbReference>
<evidence type="ECO:0000256" key="1">
    <source>
        <dbReference type="SAM" id="MobiDB-lite"/>
    </source>
</evidence>
<keyword evidence="2" id="KW-0812">Transmembrane</keyword>
<dbReference type="InterPro" id="IPR000008">
    <property type="entry name" value="C2_dom"/>
</dbReference>
<organism evidence="4 5">
    <name type="scientific">Blomia tropicalis</name>
    <name type="common">Mite</name>
    <dbReference type="NCBI Taxonomy" id="40697"/>
    <lineage>
        <taxon>Eukaryota</taxon>
        <taxon>Metazoa</taxon>
        <taxon>Ecdysozoa</taxon>
        <taxon>Arthropoda</taxon>
        <taxon>Chelicerata</taxon>
        <taxon>Arachnida</taxon>
        <taxon>Acari</taxon>
        <taxon>Acariformes</taxon>
        <taxon>Sarcoptiformes</taxon>
        <taxon>Astigmata</taxon>
        <taxon>Glycyphagoidea</taxon>
        <taxon>Echimyopodidae</taxon>
        <taxon>Blomia</taxon>
    </lineage>
</organism>
<name>A0A9Q0RIQ8_BLOTA</name>
<evidence type="ECO:0000313" key="4">
    <source>
        <dbReference type="EMBL" id="KAJ6217133.1"/>
    </source>
</evidence>
<accession>A0A9Q0RIQ8</accession>
<dbReference type="Proteomes" id="UP001142055">
    <property type="component" value="Chromosome 3"/>
</dbReference>
<feature type="domain" description="C2" evidence="3">
    <location>
        <begin position="274"/>
        <end position="390"/>
    </location>
</feature>
<dbReference type="CDD" id="cd00030">
    <property type="entry name" value="C2"/>
    <property type="match status" value="1"/>
</dbReference>
<evidence type="ECO:0000259" key="3">
    <source>
        <dbReference type="PROSITE" id="PS50004"/>
    </source>
</evidence>
<dbReference type="Gene3D" id="2.60.40.150">
    <property type="entry name" value="C2 domain"/>
    <property type="match status" value="1"/>
</dbReference>
<keyword evidence="2" id="KW-0472">Membrane</keyword>
<sequence length="406" mass="44330">MGDTKILFNKSFGADQFEQVTSTGEPEKPPTYEESSQIGFVNKMASTSSGVTSLNGSSIQISLDKLPQSSSASGSSVSVDQMVEELSALQRAQMHLYKRLQHVKSQTYAALALVLLMAGLIVIFLVTYQSDKSVVTEMSHRTGKALASSSSASLLSSNSVEDDTQILLKHLSQLTSLSTTPLRTMTPPSTDKTLKNIDDPLHPLNIAKSKEISIMSNALNGEPDDSMLDSTNHSNGNIITLTNSEATSTVSTTTMGTTTTTTTTTTTNESEIEEFETETEKITPLQDIFNISIVIHSATVPNMDYLPMGRASDTYCDVFIDDVLIGSTPIVDNNNNPNWQYLLPKFYKVRKDSSIRVDLLDRDHLKKDHIGGVVMLVGDLVNTGRMNRPVKLFHGRGDVWVTVKLV</sequence>
<dbReference type="EMBL" id="JAPWDV010000003">
    <property type="protein sequence ID" value="KAJ6217133.1"/>
    <property type="molecule type" value="Genomic_DNA"/>
</dbReference>
<evidence type="ECO:0000256" key="2">
    <source>
        <dbReference type="SAM" id="Phobius"/>
    </source>
</evidence>
<reference evidence="4" key="1">
    <citation type="submission" date="2022-12" db="EMBL/GenBank/DDBJ databases">
        <title>Genome assemblies of Blomia tropicalis.</title>
        <authorList>
            <person name="Cui Y."/>
        </authorList>
    </citation>
    <scope>NUCLEOTIDE SEQUENCE</scope>
    <source>
        <tissue evidence="4">Adult mites</tissue>
    </source>
</reference>
<keyword evidence="5" id="KW-1185">Reference proteome</keyword>